<feature type="compositionally biased region" description="Basic and acidic residues" evidence="1">
    <location>
        <begin position="1"/>
        <end position="25"/>
    </location>
</feature>
<feature type="region of interest" description="Disordered" evidence="1">
    <location>
        <begin position="1"/>
        <end position="82"/>
    </location>
</feature>
<organism evidence="2 3">
    <name type="scientific">Solanum tuberosum</name>
    <name type="common">Potato</name>
    <dbReference type="NCBI Taxonomy" id="4113"/>
    <lineage>
        <taxon>Eukaryota</taxon>
        <taxon>Viridiplantae</taxon>
        <taxon>Streptophyta</taxon>
        <taxon>Embryophyta</taxon>
        <taxon>Tracheophyta</taxon>
        <taxon>Spermatophyta</taxon>
        <taxon>Magnoliopsida</taxon>
        <taxon>eudicotyledons</taxon>
        <taxon>Gunneridae</taxon>
        <taxon>Pentapetalae</taxon>
        <taxon>asterids</taxon>
        <taxon>lamiids</taxon>
        <taxon>Solanales</taxon>
        <taxon>Solanaceae</taxon>
        <taxon>Solanoideae</taxon>
        <taxon>Solaneae</taxon>
        <taxon>Solanum</taxon>
    </lineage>
</organism>
<evidence type="ECO:0000313" key="2">
    <source>
        <dbReference type="EMBL" id="KAH0762943.1"/>
    </source>
</evidence>
<keyword evidence="3" id="KW-1185">Reference proteome</keyword>
<dbReference type="Proteomes" id="UP000826656">
    <property type="component" value="Unassembled WGS sequence"/>
</dbReference>
<comment type="caution">
    <text evidence="2">The sequence shown here is derived from an EMBL/GenBank/DDBJ whole genome shotgun (WGS) entry which is preliminary data.</text>
</comment>
<name>A0ABQ7VGK9_SOLTU</name>
<sequence length="82" mass="9074">MFGMKTKDLERSIRQNNSKDVDSTTDKIPCPRDQPNRAAQVASDKEANSQTEETVATIAEVQHQEQPQAGDPAQEAVDQPHN</sequence>
<accession>A0ABQ7VGK9</accession>
<evidence type="ECO:0000256" key="1">
    <source>
        <dbReference type="SAM" id="MobiDB-lite"/>
    </source>
</evidence>
<proteinExistence type="predicted"/>
<dbReference type="EMBL" id="JAIVGD010000013">
    <property type="protein sequence ID" value="KAH0762943.1"/>
    <property type="molecule type" value="Genomic_DNA"/>
</dbReference>
<evidence type="ECO:0000313" key="3">
    <source>
        <dbReference type="Proteomes" id="UP000826656"/>
    </source>
</evidence>
<protein>
    <submittedName>
        <fullName evidence="2">Uncharacterized protein</fullName>
    </submittedName>
</protein>
<reference evidence="2 3" key="1">
    <citation type="journal article" date="2021" name="bioRxiv">
        <title>Chromosome-scale and haplotype-resolved genome assembly of a tetraploid potato cultivar.</title>
        <authorList>
            <person name="Sun H."/>
            <person name="Jiao W.-B."/>
            <person name="Krause K."/>
            <person name="Campoy J.A."/>
            <person name="Goel M."/>
            <person name="Folz-Donahue K."/>
            <person name="Kukat C."/>
            <person name="Huettel B."/>
            <person name="Schneeberger K."/>
        </authorList>
    </citation>
    <scope>NUCLEOTIDE SEQUENCE [LARGE SCALE GENOMIC DNA]</scope>
    <source>
        <strain evidence="2">SolTubOtavaFocal</strain>
        <tissue evidence="2">Leaves</tissue>
    </source>
</reference>
<gene>
    <name evidence="2" type="ORF">KY290_019016</name>
</gene>